<proteinExistence type="predicted"/>
<feature type="non-terminal residue" evidence="1">
    <location>
        <position position="105"/>
    </location>
</feature>
<keyword evidence="2" id="KW-1185">Reference proteome</keyword>
<comment type="caution">
    <text evidence="1">The sequence shown here is derived from an EMBL/GenBank/DDBJ whole genome shotgun (WGS) entry which is preliminary data.</text>
</comment>
<evidence type="ECO:0000313" key="1">
    <source>
        <dbReference type="EMBL" id="GMR49762.1"/>
    </source>
</evidence>
<gene>
    <name evidence="1" type="ORF">PMAYCL1PPCAC_19957</name>
</gene>
<sequence length="105" mass="11809">MGGSNRELIFNIVMFSELTLPAVTKINSVSVNLDSTSVPVSRELLGLSSDFFSTLFYGDFMEKNSGYFRIKECWIFEKCESSEELTEVAKSCGSGITPHLEDFFR</sequence>
<dbReference type="Proteomes" id="UP001328107">
    <property type="component" value="Unassembled WGS sequence"/>
</dbReference>
<protein>
    <recommendedName>
        <fullName evidence="3">BTB domain-containing protein</fullName>
    </recommendedName>
</protein>
<evidence type="ECO:0008006" key="3">
    <source>
        <dbReference type="Google" id="ProtNLM"/>
    </source>
</evidence>
<evidence type="ECO:0000313" key="2">
    <source>
        <dbReference type="Proteomes" id="UP001328107"/>
    </source>
</evidence>
<accession>A0AAN5CTF3</accession>
<reference evidence="2" key="1">
    <citation type="submission" date="2022-10" db="EMBL/GenBank/DDBJ databases">
        <title>Genome assembly of Pristionchus species.</title>
        <authorList>
            <person name="Yoshida K."/>
            <person name="Sommer R.J."/>
        </authorList>
    </citation>
    <scope>NUCLEOTIDE SEQUENCE [LARGE SCALE GENOMIC DNA]</scope>
    <source>
        <strain evidence="2">RS5460</strain>
    </source>
</reference>
<dbReference type="AlphaFoldDB" id="A0AAN5CTF3"/>
<organism evidence="1 2">
    <name type="scientific">Pristionchus mayeri</name>
    <dbReference type="NCBI Taxonomy" id="1317129"/>
    <lineage>
        <taxon>Eukaryota</taxon>
        <taxon>Metazoa</taxon>
        <taxon>Ecdysozoa</taxon>
        <taxon>Nematoda</taxon>
        <taxon>Chromadorea</taxon>
        <taxon>Rhabditida</taxon>
        <taxon>Rhabditina</taxon>
        <taxon>Diplogasteromorpha</taxon>
        <taxon>Diplogasteroidea</taxon>
        <taxon>Neodiplogasteridae</taxon>
        <taxon>Pristionchus</taxon>
    </lineage>
</organism>
<dbReference type="EMBL" id="BTRK01000004">
    <property type="protein sequence ID" value="GMR49762.1"/>
    <property type="molecule type" value="Genomic_DNA"/>
</dbReference>
<name>A0AAN5CTF3_9BILA</name>